<sequence>MCPGRRAPVRRNDSASAGRGCRLLSARAATELGGQQLAMDGLNDDFPSSYRREDELMASASCAVGLAFHPTDRHSQAACHLMKCLVRQVGKHC</sequence>
<protein>
    <submittedName>
        <fullName evidence="1">Uncharacterized protein</fullName>
    </submittedName>
</protein>
<comment type="caution">
    <text evidence="1">The sequence shown here is derived from an EMBL/GenBank/DDBJ whole genome shotgun (WGS) entry which is preliminary data.</text>
</comment>
<accession>A0A8T0TK85</accession>
<dbReference type="Proteomes" id="UP000823388">
    <property type="component" value="Chromosome 4K"/>
</dbReference>
<dbReference type="AlphaFoldDB" id="A0A8T0TK85"/>
<evidence type="ECO:0000313" key="2">
    <source>
        <dbReference type="Proteomes" id="UP000823388"/>
    </source>
</evidence>
<keyword evidence="2" id="KW-1185">Reference proteome</keyword>
<reference evidence="1 2" key="1">
    <citation type="submission" date="2020-05" db="EMBL/GenBank/DDBJ databases">
        <title>WGS assembly of Panicum virgatum.</title>
        <authorList>
            <person name="Lovell J.T."/>
            <person name="Jenkins J."/>
            <person name="Shu S."/>
            <person name="Juenger T.E."/>
            <person name="Schmutz J."/>
        </authorList>
    </citation>
    <scope>NUCLEOTIDE SEQUENCE [LARGE SCALE GENOMIC DNA]</scope>
    <source>
        <strain evidence="2">cv. AP13</strain>
    </source>
</reference>
<name>A0A8T0TK85_PANVG</name>
<evidence type="ECO:0000313" key="1">
    <source>
        <dbReference type="EMBL" id="KAG2609535.1"/>
    </source>
</evidence>
<proteinExistence type="predicted"/>
<dbReference type="EMBL" id="CM029043">
    <property type="protein sequence ID" value="KAG2609535.1"/>
    <property type="molecule type" value="Genomic_DNA"/>
</dbReference>
<gene>
    <name evidence="1" type="ORF">PVAP13_4KG048465</name>
</gene>
<organism evidence="1 2">
    <name type="scientific">Panicum virgatum</name>
    <name type="common">Blackwell switchgrass</name>
    <dbReference type="NCBI Taxonomy" id="38727"/>
    <lineage>
        <taxon>Eukaryota</taxon>
        <taxon>Viridiplantae</taxon>
        <taxon>Streptophyta</taxon>
        <taxon>Embryophyta</taxon>
        <taxon>Tracheophyta</taxon>
        <taxon>Spermatophyta</taxon>
        <taxon>Magnoliopsida</taxon>
        <taxon>Liliopsida</taxon>
        <taxon>Poales</taxon>
        <taxon>Poaceae</taxon>
        <taxon>PACMAD clade</taxon>
        <taxon>Panicoideae</taxon>
        <taxon>Panicodae</taxon>
        <taxon>Paniceae</taxon>
        <taxon>Panicinae</taxon>
        <taxon>Panicum</taxon>
        <taxon>Panicum sect. Hiantes</taxon>
    </lineage>
</organism>